<evidence type="ECO:0000313" key="2">
    <source>
        <dbReference type="Proteomes" id="UP000664132"/>
    </source>
</evidence>
<keyword evidence="2" id="KW-1185">Reference proteome</keyword>
<dbReference type="EMBL" id="JAFJYH010000282">
    <property type="protein sequence ID" value="KAG4414074.1"/>
    <property type="molecule type" value="Genomic_DNA"/>
</dbReference>
<comment type="caution">
    <text evidence="1">The sequence shown here is derived from an EMBL/GenBank/DDBJ whole genome shotgun (WGS) entry which is preliminary data.</text>
</comment>
<dbReference type="AlphaFoldDB" id="A0A8H7W7U2"/>
<dbReference type="Proteomes" id="UP000664132">
    <property type="component" value="Unassembled WGS sequence"/>
</dbReference>
<reference evidence="1" key="1">
    <citation type="submission" date="2021-02" db="EMBL/GenBank/DDBJ databases">
        <title>Genome sequence Cadophora malorum strain M34.</title>
        <authorList>
            <person name="Stefanovic E."/>
            <person name="Vu D."/>
            <person name="Scully C."/>
            <person name="Dijksterhuis J."/>
            <person name="Roader J."/>
            <person name="Houbraken J."/>
        </authorList>
    </citation>
    <scope>NUCLEOTIDE SEQUENCE</scope>
    <source>
        <strain evidence="1">M34</strain>
    </source>
</reference>
<gene>
    <name evidence="1" type="ORF">IFR04_012775</name>
</gene>
<protein>
    <submittedName>
        <fullName evidence="1">Uncharacterized protein</fullName>
    </submittedName>
</protein>
<evidence type="ECO:0000313" key="1">
    <source>
        <dbReference type="EMBL" id="KAG4414074.1"/>
    </source>
</evidence>
<dbReference type="OrthoDB" id="3552873at2759"/>
<sequence>MSPDTSRKLIGSELSINPNYKGEINDHAIQNASCPPWKNCSVHVEGFSPYESRKEMLSIARHARVAALNRNDPHPPRFPMAASGFTFFDRTSAQNFMQLGLLGMVSAHGYPLTFRWNKNKVRPATREEYRQSRTLLIEGPGKMISREKILNILADNLTFNLVDSEEIYVENERTLIRLEFIQIRGQSRPAMKCICVYVHTKRLVSLTVDYAF</sequence>
<proteinExistence type="predicted"/>
<accession>A0A8H7W7U2</accession>
<name>A0A8H7W7U2_9HELO</name>
<organism evidence="1 2">
    <name type="scientific">Cadophora malorum</name>
    <dbReference type="NCBI Taxonomy" id="108018"/>
    <lineage>
        <taxon>Eukaryota</taxon>
        <taxon>Fungi</taxon>
        <taxon>Dikarya</taxon>
        <taxon>Ascomycota</taxon>
        <taxon>Pezizomycotina</taxon>
        <taxon>Leotiomycetes</taxon>
        <taxon>Helotiales</taxon>
        <taxon>Ploettnerulaceae</taxon>
        <taxon>Cadophora</taxon>
    </lineage>
</organism>